<keyword evidence="2" id="KW-1185">Reference proteome</keyword>
<sequence>MCNRFLSRPLQHITTGTSQPFFPCGRPTERLKLNKDRIWIFNTYSFCDKSQMGWSDPKGLARNLRSVE</sequence>
<proteinExistence type="predicted"/>
<dbReference type="AlphaFoldDB" id="A0A1Y5S1B6"/>
<evidence type="ECO:0000313" key="2">
    <source>
        <dbReference type="Proteomes" id="UP000193827"/>
    </source>
</evidence>
<gene>
    <name evidence="1" type="ORF">PEL8287_01405</name>
</gene>
<dbReference type="EMBL" id="FWFL01000003">
    <property type="protein sequence ID" value="SLN30238.1"/>
    <property type="molecule type" value="Genomic_DNA"/>
</dbReference>
<evidence type="ECO:0000313" key="1">
    <source>
        <dbReference type="EMBL" id="SLN30238.1"/>
    </source>
</evidence>
<reference evidence="1 2" key="1">
    <citation type="submission" date="2017-03" db="EMBL/GenBank/DDBJ databases">
        <authorList>
            <person name="Afonso C.L."/>
            <person name="Miller P.J."/>
            <person name="Scott M.A."/>
            <person name="Spackman E."/>
            <person name="Goraichik I."/>
            <person name="Dimitrov K.M."/>
            <person name="Suarez D.L."/>
            <person name="Swayne D.E."/>
        </authorList>
    </citation>
    <scope>NUCLEOTIDE SEQUENCE [LARGE SCALE GENOMIC DNA]</scope>
    <source>
        <strain evidence="1 2">CECT 8287</strain>
    </source>
</reference>
<name>A0A1Y5S1B6_9RHOB</name>
<dbReference type="Proteomes" id="UP000193827">
    <property type="component" value="Unassembled WGS sequence"/>
</dbReference>
<organism evidence="1 2">
    <name type="scientific">Roseovarius litorisediminis</name>
    <dbReference type="NCBI Taxonomy" id="1312363"/>
    <lineage>
        <taxon>Bacteria</taxon>
        <taxon>Pseudomonadati</taxon>
        <taxon>Pseudomonadota</taxon>
        <taxon>Alphaproteobacteria</taxon>
        <taxon>Rhodobacterales</taxon>
        <taxon>Roseobacteraceae</taxon>
        <taxon>Roseovarius</taxon>
    </lineage>
</organism>
<accession>A0A1Y5S1B6</accession>
<protein>
    <submittedName>
        <fullName evidence="1">Uncharacterized protein</fullName>
    </submittedName>
</protein>